<reference evidence="2 3" key="1">
    <citation type="submission" date="2013-04" db="EMBL/GenBank/DDBJ databases">
        <authorList>
            <person name="Kuznetsov B."/>
            <person name="Ivanovsky R."/>
        </authorList>
    </citation>
    <scope>NUCLEOTIDE SEQUENCE [LARGE SCALE GENOMIC DNA]</scope>
    <source>
        <strain evidence="2 3">MGU-K5</strain>
    </source>
</reference>
<dbReference type="EMBL" id="AQPH01000036">
    <property type="protein sequence ID" value="EPY01544.1"/>
    <property type="molecule type" value="Genomic_DNA"/>
</dbReference>
<organism evidence="2 3">
    <name type="scientific">Magnetospirillum fulvum MGU-K5</name>
    <dbReference type="NCBI Taxonomy" id="1316936"/>
    <lineage>
        <taxon>Bacteria</taxon>
        <taxon>Pseudomonadati</taxon>
        <taxon>Pseudomonadota</taxon>
        <taxon>Alphaproteobacteria</taxon>
        <taxon>Rhodospirillales</taxon>
        <taxon>Rhodospirillaceae</taxon>
        <taxon>Magnetospirillum</taxon>
    </lineage>
</organism>
<dbReference type="Proteomes" id="UP000015350">
    <property type="component" value="Unassembled WGS sequence"/>
</dbReference>
<name>S9SA25_MAGFU</name>
<dbReference type="RefSeq" id="WP_021132373.1">
    <property type="nucleotide sequence ID" value="NZ_AQPH01000036.1"/>
</dbReference>
<dbReference type="OrthoDB" id="7355548at2"/>
<gene>
    <name evidence="2" type="ORF">K678_10235</name>
</gene>
<sequence length="140" mass="14855">MSVLRRAVLCLGLGIGLMVAAPLAGHAADGHWVRVAEKVIAEIDRAEAAMKAGNAEAAEESAIASYFDLFEALNMEIAERQALGARRVAEVESLFHDLQKQAAKRADLRAAATALRQALRADAKQLDADHVAPDGSLKGQ</sequence>
<evidence type="ECO:0000313" key="3">
    <source>
        <dbReference type="Proteomes" id="UP000015350"/>
    </source>
</evidence>
<evidence type="ECO:0000313" key="2">
    <source>
        <dbReference type="EMBL" id="EPY01544.1"/>
    </source>
</evidence>
<evidence type="ECO:0000256" key="1">
    <source>
        <dbReference type="SAM" id="SignalP"/>
    </source>
</evidence>
<accession>S9SA25</accession>
<feature type="signal peptide" evidence="1">
    <location>
        <begin position="1"/>
        <end position="20"/>
    </location>
</feature>
<feature type="chain" id="PRO_5004556401" evidence="1">
    <location>
        <begin position="21"/>
        <end position="140"/>
    </location>
</feature>
<dbReference type="AlphaFoldDB" id="S9SA25"/>
<comment type="caution">
    <text evidence="2">The sequence shown here is derived from an EMBL/GenBank/DDBJ whole genome shotgun (WGS) entry which is preliminary data.</text>
</comment>
<protein>
    <submittedName>
        <fullName evidence="2">Uncharacterized protein</fullName>
    </submittedName>
</protein>
<keyword evidence="1" id="KW-0732">Signal</keyword>
<proteinExistence type="predicted"/>
<dbReference type="STRING" id="1316936.K678_10235"/>